<dbReference type="PANTHER" id="PTHR33353">
    <property type="entry name" value="PUTATIVE (AFU_ORTHOLOGUE AFUA_1G12560)-RELATED"/>
    <property type="match status" value="1"/>
</dbReference>
<dbReference type="EC" id="1.14.99.56" evidence="6"/>
<dbReference type="Pfam" id="PF03443">
    <property type="entry name" value="AA9"/>
    <property type="match status" value="1"/>
</dbReference>
<evidence type="ECO:0000313" key="9">
    <source>
        <dbReference type="EMBL" id="KAL3422063.1"/>
    </source>
</evidence>
<feature type="signal peptide" evidence="7">
    <location>
        <begin position="1"/>
        <end position="19"/>
    </location>
</feature>
<accession>A0ABR4PFK3</accession>
<comment type="function">
    <text evidence="6">Lytic polysaccharide monooxygenase (LMPO) that depolymerizes crystalline and amorphous polysaccharides via the oxidation of scissile alpha- or beta-(1-4)-glycosidic bonds, yielding C1 and/or C4 oxidation products. Catalysis by LPMOs requires the reduction of the active-site copper from Cu(II) to Cu(I) by a reducing agent and H(2)O(2) or O(2) as a cosubstrate.</text>
</comment>
<dbReference type="PANTHER" id="PTHR33353:SF1">
    <property type="entry name" value="ENDO-BETA-1,4-GLUCANASE D"/>
    <property type="match status" value="1"/>
</dbReference>
<protein>
    <recommendedName>
        <fullName evidence="6">AA9 family lytic polysaccharide monooxygenase</fullName>
        <ecNumber evidence="6">1.14.99.56</ecNumber>
    </recommendedName>
    <alternativeName>
        <fullName evidence="6">Endo-beta-1,4-glucanase</fullName>
    </alternativeName>
    <alternativeName>
        <fullName evidence="6">Glycosyl hydrolase 61 family protein</fullName>
    </alternativeName>
</protein>
<keyword evidence="6" id="KW-0136">Cellulose degradation</keyword>
<dbReference type="InterPro" id="IPR005103">
    <property type="entry name" value="AA9_LPMO"/>
</dbReference>
<evidence type="ECO:0000256" key="5">
    <source>
        <dbReference type="ARBA" id="ARBA00023180"/>
    </source>
</evidence>
<dbReference type="Proteomes" id="UP001629113">
    <property type="component" value="Unassembled WGS sequence"/>
</dbReference>
<organism evidence="9 10">
    <name type="scientific">Phlyctema vagabunda</name>
    <dbReference type="NCBI Taxonomy" id="108571"/>
    <lineage>
        <taxon>Eukaryota</taxon>
        <taxon>Fungi</taxon>
        <taxon>Dikarya</taxon>
        <taxon>Ascomycota</taxon>
        <taxon>Pezizomycotina</taxon>
        <taxon>Leotiomycetes</taxon>
        <taxon>Helotiales</taxon>
        <taxon>Dermateaceae</taxon>
        <taxon>Phlyctema</taxon>
    </lineage>
</organism>
<keyword evidence="3 6" id="KW-0964">Secreted</keyword>
<evidence type="ECO:0000256" key="7">
    <source>
        <dbReference type="SAM" id="SignalP"/>
    </source>
</evidence>
<comment type="catalytic activity">
    <reaction evidence="6">
        <text>[(1-&gt;4)-beta-D-glucosyl]n+m + reduced acceptor + O2 = 4-dehydro-beta-D-glucosyl-[(1-&gt;4)-beta-D-glucosyl]n-1 + [(1-&gt;4)-beta-D-glucosyl]m + acceptor + H2O.</text>
        <dbReference type="EC" id="1.14.99.56"/>
    </reaction>
</comment>
<dbReference type="CDD" id="cd21175">
    <property type="entry name" value="LPMO_AA9"/>
    <property type="match status" value="1"/>
</dbReference>
<evidence type="ECO:0000256" key="6">
    <source>
        <dbReference type="RuleBase" id="RU368122"/>
    </source>
</evidence>
<evidence type="ECO:0000313" key="10">
    <source>
        <dbReference type="Proteomes" id="UP001629113"/>
    </source>
</evidence>
<dbReference type="EMBL" id="JBFCZG010000005">
    <property type="protein sequence ID" value="KAL3422063.1"/>
    <property type="molecule type" value="Genomic_DNA"/>
</dbReference>
<name>A0ABR4PFK3_9HELO</name>
<keyword evidence="5" id="KW-0325">Glycoprotein</keyword>
<keyword evidence="10" id="KW-1185">Reference proteome</keyword>
<keyword evidence="4 6" id="KW-1015">Disulfide bond</keyword>
<keyword evidence="9" id="KW-0378">Hydrolase</keyword>
<comment type="subcellular location">
    <subcellularLocation>
        <location evidence="2 6">Secreted</location>
    </subcellularLocation>
</comment>
<sequence>MLCWRLVVFIVYCLSILVADHHSLYSTTMLSSIYVLPTLLLAASAHQNFHQFWVNGVSPGYQTCIRMPPSNNPVTNVASNDITCNVNGNNVPSGVAVCAAKAGDKIKVQWDSSTHPGPITHMLYGPISDAAQATGIGKWTKINELSYVNNTWANEIMEAQSMTYEFTLPSKLASGDYLLRSEMEALHSSQVIDQTQFYIGCAQLRITGLGGSCSPQITLPGAYKDTDPNIYIPDFYYGFVPATFTAPGGPVATCT</sequence>
<keyword evidence="7" id="KW-0732">Signal</keyword>
<comment type="cofactor">
    <cofactor evidence="1">
        <name>Cu(2+)</name>
        <dbReference type="ChEBI" id="CHEBI:29036"/>
    </cofactor>
</comment>
<comment type="caution">
    <text evidence="9">The sequence shown here is derived from an EMBL/GenBank/DDBJ whole genome shotgun (WGS) entry which is preliminary data.</text>
</comment>
<dbReference type="InterPro" id="IPR049892">
    <property type="entry name" value="AA9"/>
</dbReference>
<feature type="chain" id="PRO_5047523087" description="AA9 family lytic polysaccharide monooxygenase" evidence="7">
    <location>
        <begin position="20"/>
        <end position="255"/>
    </location>
</feature>
<proteinExistence type="predicted"/>
<gene>
    <name evidence="9" type="ORF">PVAG01_06219</name>
</gene>
<evidence type="ECO:0000256" key="1">
    <source>
        <dbReference type="ARBA" id="ARBA00001973"/>
    </source>
</evidence>
<dbReference type="Gene3D" id="2.70.50.70">
    <property type="match status" value="1"/>
</dbReference>
<evidence type="ECO:0000259" key="8">
    <source>
        <dbReference type="Pfam" id="PF03443"/>
    </source>
</evidence>
<evidence type="ECO:0000256" key="2">
    <source>
        <dbReference type="ARBA" id="ARBA00004613"/>
    </source>
</evidence>
<dbReference type="GO" id="GO:0016787">
    <property type="term" value="F:hydrolase activity"/>
    <property type="evidence" value="ECO:0007669"/>
    <property type="project" value="UniProtKB-KW"/>
</dbReference>
<evidence type="ECO:0000256" key="4">
    <source>
        <dbReference type="ARBA" id="ARBA00023157"/>
    </source>
</evidence>
<comment type="domain">
    <text evidence="6">Has a modular structure: an endo-beta-1,4-glucanase catalytic module at the N-terminus, a linker rich in serines and threonines, and a C-terminal carbohydrate-binding module (CBM).</text>
</comment>
<keyword evidence="6" id="KW-0119">Carbohydrate metabolism</keyword>
<feature type="domain" description="Auxiliary Activity family 9 catalytic" evidence="8">
    <location>
        <begin position="46"/>
        <end position="236"/>
    </location>
</feature>
<keyword evidence="6" id="KW-0624">Polysaccharide degradation</keyword>
<evidence type="ECO:0000256" key="3">
    <source>
        <dbReference type="ARBA" id="ARBA00022525"/>
    </source>
</evidence>
<reference evidence="9 10" key="1">
    <citation type="submission" date="2024-06" db="EMBL/GenBank/DDBJ databases">
        <title>Complete genome of Phlyctema vagabunda strain 19-DSS-EL-015.</title>
        <authorList>
            <person name="Fiorenzani C."/>
        </authorList>
    </citation>
    <scope>NUCLEOTIDE SEQUENCE [LARGE SCALE GENOMIC DNA]</scope>
    <source>
        <strain evidence="9 10">19-DSS-EL-015</strain>
    </source>
</reference>